<dbReference type="GO" id="GO:0160148">
    <property type="term" value="F:tRNA pseudouridine(55) synthase activity"/>
    <property type="evidence" value="ECO:0007669"/>
    <property type="project" value="UniProtKB-EC"/>
</dbReference>
<keyword evidence="4 5" id="KW-0413">Isomerase</keyword>
<feature type="domain" description="tRNA pseudouridylate synthase B C-terminal" evidence="7">
    <location>
        <begin position="179"/>
        <end position="237"/>
    </location>
</feature>
<comment type="catalytic activity">
    <reaction evidence="1 5">
        <text>uridine(55) in tRNA = pseudouridine(55) in tRNA</text>
        <dbReference type="Rhea" id="RHEA:42532"/>
        <dbReference type="Rhea" id="RHEA-COMP:10101"/>
        <dbReference type="Rhea" id="RHEA-COMP:10102"/>
        <dbReference type="ChEBI" id="CHEBI:65314"/>
        <dbReference type="ChEBI" id="CHEBI:65315"/>
        <dbReference type="EC" id="5.4.99.25"/>
    </reaction>
</comment>
<dbReference type="CDD" id="cd02573">
    <property type="entry name" value="PseudoU_synth_EcTruB"/>
    <property type="match status" value="1"/>
</dbReference>
<dbReference type="GO" id="GO:1990481">
    <property type="term" value="P:mRNA pseudouridine synthesis"/>
    <property type="evidence" value="ECO:0007669"/>
    <property type="project" value="TreeGrafter"/>
</dbReference>
<name>A0AAE3IPM6_9BACI</name>
<comment type="function">
    <text evidence="5">Responsible for synthesis of pseudouridine from uracil-55 in the psi GC loop of transfer RNAs.</text>
</comment>
<dbReference type="InterPro" id="IPR020103">
    <property type="entry name" value="PsdUridine_synth_cat_dom_sf"/>
</dbReference>
<dbReference type="PANTHER" id="PTHR13767:SF2">
    <property type="entry name" value="PSEUDOURIDYLATE SYNTHASE TRUB1"/>
    <property type="match status" value="1"/>
</dbReference>
<keyword evidence="3 5" id="KW-0819">tRNA processing</keyword>
<evidence type="ECO:0000313" key="8">
    <source>
        <dbReference type="EMBL" id="MCU9612061.1"/>
    </source>
</evidence>
<evidence type="ECO:0000313" key="9">
    <source>
        <dbReference type="Proteomes" id="UP001209318"/>
    </source>
</evidence>
<dbReference type="Proteomes" id="UP001209318">
    <property type="component" value="Unassembled WGS sequence"/>
</dbReference>
<dbReference type="AlphaFoldDB" id="A0AAE3IPM6"/>
<feature type="active site" description="Nucleophile" evidence="5">
    <location>
        <position position="38"/>
    </location>
</feature>
<dbReference type="HAMAP" id="MF_01080">
    <property type="entry name" value="TruB_bact"/>
    <property type="match status" value="1"/>
</dbReference>
<dbReference type="FunFam" id="3.30.2350.10:FF:000011">
    <property type="entry name" value="tRNA pseudouridine synthase B"/>
    <property type="match status" value="1"/>
</dbReference>
<reference evidence="8" key="1">
    <citation type="submission" date="2022-10" db="EMBL/GenBank/DDBJ databases">
        <title>Description of Fervidibacillus gen. nov. in the family Fervidibacillaceae fam. nov. with two species, Fervidibacillus albus sp. nov., and Fervidibacillus halotolerans sp. nov., isolated from tidal flat sediments.</title>
        <authorList>
            <person name="Kwon K.K."/>
            <person name="Yang S.-H."/>
        </authorList>
    </citation>
    <scope>NUCLEOTIDE SEQUENCE</scope>
    <source>
        <strain evidence="8">JCM 19140</strain>
    </source>
</reference>
<dbReference type="InterPro" id="IPR002501">
    <property type="entry name" value="PsdUridine_synth_N"/>
</dbReference>
<dbReference type="GO" id="GO:0003723">
    <property type="term" value="F:RNA binding"/>
    <property type="evidence" value="ECO:0007669"/>
    <property type="project" value="InterPro"/>
</dbReference>
<dbReference type="GO" id="GO:0031119">
    <property type="term" value="P:tRNA pseudouridine synthesis"/>
    <property type="evidence" value="ECO:0007669"/>
    <property type="project" value="UniProtKB-UniRule"/>
</dbReference>
<proteinExistence type="inferred from homology"/>
<evidence type="ECO:0000256" key="1">
    <source>
        <dbReference type="ARBA" id="ARBA00000385"/>
    </source>
</evidence>
<comment type="similarity">
    <text evidence="2 5">Belongs to the pseudouridine synthase TruB family. Type 1 subfamily.</text>
</comment>
<gene>
    <name evidence="5 8" type="primary">truB</name>
    <name evidence="8" type="ORF">OEV98_00625</name>
</gene>
<keyword evidence="9" id="KW-1185">Reference proteome</keyword>
<dbReference type="Pfam" id="PF01509">
    <property type="entry name" value="TruB_N"/>
    <property type="match status" value="1"/>
</dbReference>
<sequence length="303" mass="33558">MNGILPLWKPAGFTSHDCVMKVRKLLKTKKVGHTGTLDPSVTGVLPIAIGNATKVVQYIIEAGKSYEGVVTLGKSTTTEDQDGEVVAAKPIEKPITREEILAVLKQLTGEIVQVPPMFSAVKVNGKRLYEYAREGKTVERPERRVTIYELELLDNQESYAGDTVSFPIRVKCSKGTYIRTLAVTIGEMLGYPTHMSKLVRTSAAGIVEEQCITLEDVAEAMERGTIQEKLLPIELTLEQLPKYEIHDTLAVGVKNGSVLPIPDFLENVEQPIAIYYEQKIIAIYKKHPTKTGLMKPDRVLLVN</sequence>
<comment type="caution">
    <text evidence="8">The sequence shown here is derived from an EMBL/GenBank/DDBJ whole genome shotgun (WGS) entry which is preliminary data.</text>
</comment>
<dbReference type="RefSeq" id="WP_263071195.1">
    <property type="nucleotide sequence ID" value="NZ_JAOUSF010000001.1"/>
</dbReference>
<dbReference type="PANTHER" id="PTHR13767">
    <property type="entry name" value="TRNA-PSEUDOURIDINE SYNTHASE"/>
    <property type="match status" value="1"/>
</dbReference>
<organism evidence="8 9">
    <name type="scientific">Perspicuibacillus lycopersici</name>
    <dbReference type="NCBI Taxonomy" id="1325689"/>
    <lineage>
        <taxon>Bacteria</taxon>
        <taxon>Bacillati</taxon>
        <taxon>Bacillota</taxon>
        <taxon>Bacilli</taxon>
        <taxon>Bacillales</taxon>
        <taxon>Bacillaceae</taxon>
        <taxon>Perspicuibacillus</taxon>
    </lineage>
</organism>
<evidence type="ECO:0000259" key="6">
    <source>
        <dbReference type="Pfam" id="PF01509"/>
    </source>
</evidence>
<evidence type="ECO:0000259" key="7">
    <source>
        <dbReference type="Pfam" id="PF16198"/>
    </source>
</evidence>
<evidence type="ECO:0000256" key="3">
    <source>
        <dbReference type="ARBA" id="ARBA00022694"/>
    </source>
</evidence>
<dbReference type="EC" id="5.4.99.25" evidence="5"/>
<dbReference type="NCBIfam" id="TIGR00431">
    <property type="entry name" value="TruB"/>
    <property type="match status" value="1"/>
</dbReference>
<evidence type="ECO:0000256" key="4">
    <source>
        <dbReference type="ARBA" id="ARBA00023235"/>
    </source>
</evidence>
<dbReference type="InterPro" id="IPR032819">
    <property type="entry name" value="TruB_C"/>
</dbReference>
<protein>
    <recommendedName>
        <fullName evidence="5">tRNA pseudouridine synthase B</fullName>
        <ecNumber evidence="5">5.4.99.25</ecNumber>
    </recommendedName>
    <alternativeName>
        <fullName evidence="5">tRNA pseudouridine(55) synthase</fullName>
        <shortName evidence="5">Psi55 synthase</shortName>
    </alternativeName>
    <alternativeName>
        <fullName evidence="5">tRNA pseudouridylate synthase</fullName>
    </alternativeName>
    <alternativeName>
        <fullName evidence="5">tRNA-uridine isomerase</fullName>
    </alternativeName>
</protein>
<evidence type="ECO:0000256" key="2">
    <source>
        <dbReference type="ARBA" id="ARBA00005642"/>
    </source>
</evidence>
<accession>A0AAE3IPM6</accession>
<dbReference type="SUPFAM" id="SSF55120">
    <property type="entry name" value="Pseudouridine synthase"/>
    <property type="match status" value="1"/>
</dbReference>
<feature type="domain" description="Pseudouridine synthase II N-terminal" evidence="6">
    <location>
        <begin position="23"/>
        <end position="178"/>
    </location>
</feature>
<dbReference type="Pfam" id="PF16198">
    <property type="entry name" value="TruB_C_2"/>
    <property type="match status" value="1"/>
</dbReference>
<evidence type="ECO:0000256" key="5">
    <source>
        <dbReference type="HAMAP-Rule" id="MF_01080"/>
    </source>
</evidence>
<dbReference type="InterPro" id="IPR014780">
    <property type="entry name" value="tRNA_psdUridine_synth_TruB"/>
</dbReference>
<dbReference type="EMBL" id="JAOUSF010000001">
    <property type="protein sequence ID" value="MCU9612061.1"/>
    <property type="molecule type" value="Genomic_DNA"/>
</dbReference>
<dbReference type="Gene3D" id="3.30.2350.10">
    <property type="entry name" value="Pseudouridine synthase"/>
    <property type="match status" value="1"/>
</dbReference>